<proteinExistence type="predicted"/>
<keyword evidence="1" id="KW-0812">Transmembrane</keyword>
<comment type="caution">
    <text evidence="2">The sequence shown here is derived from an EMBL/GenBank/DDBJ whole genome shotgun (WGS) entry which is preliminary data.</text>
</comment>
<feature type="transmembrane region" description="Helical" evidence="1">
    <location>
        <begin position="12"/>
        <end position="34"/>
    </location>
</feature>
<accession>A0ABW4SFF4</accession>
<feature type="transmembrane region" description="Helical" evidence="1">
    <location>
        <begin position="102"/>
        <end position="122"/>
    </location>
</feature>
<dbReference type="Proteomes" id="UP001597218">
    <property type="component" value="Unassembled WGS sequence"/>
</dbReference>
<keyword evidence="1" id="KW-0472">Membrane</keyword>
<protein>
    <submittedName>
        <fullName evidence="2">TIGR02206 family membrane protein</fullName>
    </submittedName>
</protein>
<dbReference type="InterPro" id="IPR011737">
    <property type="entry name" value="CHP02206_TP0381"/>
</dbReference>
<keyword evidence="1" id="KW-1133">Transmembrane helix</keyword>
<dbReference type="RefSeq" id="WP_381537395.1">
    <property type="nucleotide sequence ID" value="NZ_JBHUGI010000024.1"/>
</dbReference>
<gene>
    <name evidence="2" type="ORF">ACFSFY_09215</name>
</gene>
<feature type="transmembrane region" description="Helical" evidence="1">
    <location>
        <begin position="128"/>
        <end position="149"/>
    </location>
</feature>
<name>A0ABW4SFF4_9BACL</name>
<dbReference type="EMBL" id="JBHUGI010000024">
    <property type="protein sequence ID" value="MFD1928237.1"/>
    <property type="molecule type" value="Genomic_DNA"/>
</dbReference>
<feature type="transmembrane region" description="Helical" evidence="1">
    <location>
        <begin position="161"/>
        <end position="182"/>
    </location>
</feature>
<feature type="transmembrane region" description="Helical" evidence="1">
    <location>
        <begin position="77"/>
        <end position="95"/>
    </location>
</feature>
<reference evidence="3" key="1">
    <citation type="journal article" date="2019" name="Int. J. Syst. Evol. Microbiol.">
        <title>The Global Catalogue of Microorganisms (GCM) 10K type strain sequencing project: providing services to taxonomists for standard genome sequencing and annotation.</title>
        <authorList>
            <consortium name="The Broad Institute Genomics Platform"/>
            <consortium name="The Broad Institute Genome Sequencing Center for Infectious Disease"/>
            <person name="Wu L."/>
            <person name="Ma J."/>
        </authorList>
    </citation>
    <scope>NUCLEOTIDE SEQUENCE [LARGE SCALE GENOMIC DNA]</scope>
    <source>
        <strain evidence="3">CGMCC 4.7177</strain>
    </source>
</reference>
<feature type="transmembrane region" description="Helical" evidence="1">
    <location>
        <begin position="46"/>
        <end position="65"/>
    </location>
</feature>
<keyword evidence="3" id="KW-1185">Reference proteome</keyword>
<organism evidence="2 3">
    <name type="scientific">Sporosarcina siberiensis</name>
    <dbReference type="NCBI Taxonomy" id="1365606"/>
    <lineage>
        <taxon>Bacteria</taxon>
        <taxon>Bacillati</taxon>
        <taxon>Bacillota</taxon>
        <taxon>Bacilli</taxon>
        <taxon>Bacillales</taxon>
        <taxon>Caryophanaceae</taxon>
        <taxon>Sporosarcina</taxon>
    </lineage>
</organism>
<evidence type="ECO:0000313" key="2">
    <source>
        <dbReference type="EMBL" id="MFD1928237.1"/>
    </source>
</evidence>
<dbReference type="NCBIfam" id="TIGR02206">
    <property type="entry name" value="intg_mem_TP0381"/>
    <property type="match status" value="1"/>
</dbReference>
<dbReference type="Pfam" id="PF14808">
    <property type="entry name" value="TMEM164"/>
    <property type="match status" value="1"/>
</dbReference>
<sequence>MAVSTIPSFTLFSTVHFVSLGTLLLLIISVFIFRKDCGIQPKQRRLFERFFALSLVIMEILYHVWMINTGRWNLSNSLPLELCSISLVFTILLLWTGNRKLIDFVFFAGIGGALQAVITPVLDVGFPHFRYLHFFYTHTGIILTTFYFLWMKEYRPTFKGVIKTMVFLNVLLPLVVGMNLLVDGNYMFLKNKPGSNSLLDFLGPHPWYILSLEGIAFSMFIVLWLLFRGSQRTHNA</sequence>
<evidence type="ECO:0000256" key="1">
    <source>
        <dbReference type="SAM" id="Phobius"/>
    </source>
</evidence>
<feature type="transmembrane region" description="Helical" evidence="1">
    <location>
        <begin position="207"/>
        <end position="227"/>
    </location>
</feature>
<evidence type="ECO:0000313" key="3">
    <source>
        <dbReference type="Proteomes" id="UP001597218"/>
    </source>
</evidence>